<name>A0A0D2HJ59_9EURO</name>
<keyword evidence="8" id="KW-1133">Transmembrane helix</keyword>
<dbReference type="SUPFAM" id="SSF48264">
    <property type="entry name" value="Cytochrome P450"/>
    <property type="match status" value="1"/>
</dbReference>
<dbReference type="GeneID" id="25289863"/>
<dbReference type="GO" id="GO:0016705">
    <property type="term" value="F:oxidoreductase activity, acting on paired donors, with incorporation or reduction of molecular oxygen"/>
    <property type="evidence" value="ECO:0007669"/>
    <property type="project" value="InterPro"/>
</dbReference>
<keyword evidence="10" id="KW-1185">Reference proteome</keyword>
<feature type="transmembrane region" description="Helical" evidence="8">
    <location>
        <begin position="54"/>
        <end position="72"/>
    </location>
</feature>
<evidence type="ECO:0000256" key="2">
    <source>
        <dbReference type="ARBA" id="ARBA00010617"/>
    </source>
</evidence>
<evidence type="ECO:0000256" key="3">
    <source>
        <dbReference type="ARBA" id="ARBA00022723"/>
    </source>
</evidence>
<feature type="binding site" description="axial binding residue" evidence="6">
    <location>
        <position position="461"/>
    </location>
    <ligand>
        <name>heme</name>
        <dbReference type="ChEBI" id="CHEBI:30413"/>
    </ligand>
    <ligandPart>
        <name>Fe</name>
        <dbReference type="ChEBI" id="CHEBI:18248"/>
    </ligandPart>
</feature>
<dbReference type="STRING" id="1442369.A0A0D2HJ59"/>
<dbReference type="PROSITE" id="PS00086">
    <property type="entry name" value="CYTOCHROME_P450"/>
    <property type="match status" value="1"/>
</dbReference>
<dbReference type="OrthoDB" id="1844152at2759"/>
<dbReference type="InterPro" id="IPR002403">
    <property type="entry name" value="Cyt_P450_E_grp-IV"/>
</dbReference>
<feature type="transmembrane region" description="Helical" evidence="8">
    <location>
        <begin position="20"/>
        <end position="42"/>
    </location>
</feature>
<dbReference type="RefSeq" id="XP_013277844.1">
    <property type="nucleotide sequence ID" value="XM_013422390.1"/>
</dbReference>
<dbReference type="PANTHER" id="PTHR46206">
    <property type="entry name" value="CYTOCHROME P450"/>
    <property type="match status" value="1"/>
</dbReference>
<evidence type="ECO:0000256" key="4">
    <source>
        <dbReference type="ARBA" id="ARBA00023002"/>
    </source>
</evidence>
<dbReference type="InterPro" id="IPR001128">
    <property type="entry name" value="Cyt_P450"/>
</dbReference>
<evidence type="ECO:0000256" key="5">
    <source>
        <dbReference type="ARBA" id="ARBA00023004"/>
    </source>
</evidence>
<evidence type="ECO:0000256" key="1">
    <source>
        <dbReference type="ARBA" id="ARBA00001971"/>
    </source>
</evidence>
<gene>
    <name evidence="9" type="ORF">Z518_01792</name>
</gene>
<protein>
    <submittedName>
        <fullName evidence="9">Rhinocladiella mackenziei CBS 650.93 unplaced genomic scaffold supercont1.1, whole genome shotgun sequence</fullName>
    </submittedName>
</protein>
<dbReference type="HOGENOM" id="CLU_022195_0_2_1"/>
<sequence length="516" mass="57923">MAHDATRTDILSGSTALQGVPHFTTSHIVLAVLTVLLTSKWYSNYQKRVKVPGIGYSAWPILSSWIAAFKFMRSPVELTRQGIEKHNRGFFRISTLQGEYVLIAQRDKIAEYVKAPDDVLGFQEAANDQQQIEYTMGFGVAFRTYHTPVVRIQLTQSLKTHIPAMMDEMSLALDDMIGSPSEFQQFALYDIIAMAVARTSSRVFVGPILSRNKEYLENAINYAAAVVISAELVRMFPPWLKSILIKVAPVTWYRRRSLKFLRHIIQDRLDGKLDENGQKPDDLIQWLVDAAPPIERTIPQLAERIMALNVASIHTTTMTLSGALYCLAAEPEKYTAELRAEVLEHAPDGNITKDTLVKLVKMDSFLREAGRFNNAGLLSMQRNAKKKFTFSDGTVIPPGAKVGTPLLFVHRDPALYDNPEVFDGFRFSRLRENAETGQAIKYTMISTDPAYQLFGHGKHACPGRFFAVTEMKLLFSLILLRYDLALEPGTGPKPIYVATMCLPDTKLKVLMKKAVS</sequence>
<dbReference type="AlphaFoldDB" id="A0A0D2HJ59"/>
<organism evidence="9 10">
    <name type="scientific">Rhinocladiella mackenziei CBS 650.93</name>
    <dbReference type="NCBI Taxonomy" id="1442369"/>
    <lineage>
        <taxon>Eukaryota</taxon>
        <taxon>Fungi</taxon>
        <taxon>Dikarya</taxon>
        <taxon>Ascomycota</taxon>
        <taxon>Pezizomycotina</taxon>
        <taxon>Eurotiomycetes</taxon>
        <taxon>Chaetothyriomycetidae</taxon>
        <taxon>Chaetothyriales</taxon>
        <taxon>Herpotrichiellaceae</taxon>
        <taxon>Rhinocladiella</taxon>
    </lineage>
</organism>
<comment type="cofactor">
    <cofactor evidence="1 6">
        <name>heme</name>
        <dbReference type="ChEBI" id="CHEBI:30413"/>
    </cofactor>
</comment>
<dbReference type="VEuPathDB" id="FungiDB:Z518_01792"/>
<evidence type="ECO:0000313" key="10">
    <source>
        <dbReference type="Proteomes" id="UP000053617"/>
    </source>
</evidence>
<keyword evidence="8" id="KW-0812">Transmembrane</keyword>
<keyword evidence="4 7" id="KW-0560">Oxidoreductase</keyword>
<keyword evidence="6 7" id="KW-0349">Heme</keyword>
<dbReference type="InterPro" id="IPR017972">
    <property type="entry name" value="Cyt_P450_CS"/>
</dbReference>
<dbReference type="PRINTS" id="PR00465">
    <property type="entry name" value="EP450IV"/>
</dbReference>
<keyword evidence="5 6" id="KW-0408">Iron</keyword>
<evidence type="ECO:0000256" key="7">
    <source>
        <dbReference type="RuleBase" id="RU000461"/>
    </source>
</evidence>
<dbReference type="Gene3D" id="1.10.630.10">
    <property type="entry name" value="Cytochrome P450"/>
    <property type="match status" value="1"/>
</dbReference>
<dbReference type="EMBL" id="KN847475">
    <property type="protein sequence ID" value="KIX10708.1"/>
    <property type="molecule type" value="Genomic_DNA"/>
</dbReference>
<dbReference type="InterPro" id="IPR036396">
    <property type="entry name" value="Cyt_P450_sf"/>
</dbReference>
<evidence type="ECO:0000256" key="6">
    <source>
        <dbReference type="PIRSR" id="PIRSR602403-1"/>
    </source>
</evidence>
<keyword evidence="8" id="KW-0472">Membrane</keyword>
<dbReference type="CDD" id="cd11041">
    <property type="entry name" value="CYP503A1-like"/>
    <property type="match status" value="1"/>
</dbReference>
<reference evidence="9 10" key="1">
    <citation type="submission" date="2015-01" db="EMBL/GenBank/DDBJ databases">
        <title>The Genome Sequence of Rhinocladiella mackenzie CBS 650.93.</title>
        <authorList>
            <consortium name="The Broad Institute Genomics Platform"/>
            <person name="Cuomo C."/>
            <person name="de Hoog S."/>
            <person name="Gorbushina A."/>
            <person name="Stielow B."/>
            <person name="Teixiera M."/>
            <person name="Abouelleil A."/>
            <person name="Chapman S.B."/>
            <person name="Priest M."/>
            <person name="Young S.K."/>
            <person name="Wortman J."/>
            <person name="Nusbaum C."/>
            <person name="Birren B."/>
        </authorList>
    </citation>
    <scope>NUCLEOTIDE SEQUENCE [LARGE SCALE GENOMIC DNA]</scope>
    <source>
        <strain evidence="9 10">CBS 650.93</strain>
    </source>
</reference>
<dbReference type="GO" id="GO:0005506">
    <property type="term" value="F:iron ion binding"/>
    <property type="evidence" value="ECO:0007669"/>
    <property type="project" value="InterPro"/>
</dbReference>
<dbReference type="GO" id="GO:0020037">
    <property type="term" value="F:heme binding"/>
    <property type="evidence" value="ECO:0007669"/>
    <property type="project" value="InterPro"/>
</dbReference>
<keyword evidence="3 6" id="KW-0479">Metal-binding</keyword>
<dbReference type="GO" id="GO:0004497">
    <property type="term" value="F:monooxygenase activity"/>
    <property type="evidence" value="ECO:0007669"/>
    <property type="project" value="UniProtKB-KW"/>
</dbReference>
<dbReference type="Pfam" id="PF00067">
    <property type="entry name" value="p450"/>
    <property type="match status" value="1"/>
</dbReference>
<evidence type="ECO:0000313" key="9">
    <source>
        <dbReference type="EMBL" id="KIX10708.1"/>
    </source>
</evidence>
<keyword evidence="7" id="KW-0503">Monooxygenase</keyword>
<comment type="similarity">
    <text evidence="2 7">Belongs to the cytochrome P450 family.</text>
</comment>
<accession>A0A0D2HJ59</accession>
<evidence type="ECO:0000256" key="8">
    <source>
        <dbReference type="SAM" id="Phobius"/>
    </source>
</evidence>
<proteinExistence type="inferred from homology"/>
<dbReference type="Proteomes" id="UP000053617">
    <property type="component" value="Unassembled WGS sequence"/>
</dbReference>